<sequence length="337" mass="35783">MLSLCVEEYEMARHVVVGKGPVGSTTARLLAEQGHEVLVLSRSGGTSTDRVEHRAVDAADAEALTRAVGRADLLYNAVNPPDYTTWSRDWPPLAAALLTAAERSGAGLVVMGNLYGYGRPSGPLTPQSPLAATDEKGRLRAQLWTDALAAHQAGRLRVTEARASDFVGPGIPPAQSHLVRQLETLRRGRRAWVVGDPDVRHSWTHVPDAAATLIALGADDRSWGRAWHVPSPAPRSQRQALTDLARAMGAPPARVSGIPWPVLRAAGLAVPLMREVGAIRHQWDQEFVLDASETTAVFGLAATPWDDVVRSTVAAVQPGTSAGSGSSAEAGTGRLKK</sequence>
<evidence type="ECO:0000313" key="3">
    <source>
        <dbReference type="EMBL" id="GGL54651.1"/>
    </source>
</evidence>
<dbReference type="InterPro" id="IPR001509">
    <property type="entry name" value="Epimerase_deHydtase"/>
</dbReference>
<organism evidence="3 4">
    <name type="scientific">Modestobacter marinus</name>
    <dbReference type="NCBI Taxonomy" id="477641"/>
    <lineage>
        <taxon>Bacteria</taxon>
        <taxon>Bacillati</taxon>
        <taxon>Actinomycetota</taxon>
        <taxon>Actinomycetes</taxon>
        <taxon>Geodermatophilales</taxon>
        <taxon>Geodermatophilaceae</taxon>
        <taxon>Modestobacter</taxon>
    </lineage>
</organism>
<feature type="region of interest" description="Disordered" evidence="1">
    <location>
        <begin position="317"/>
        <end position="337"/>
    </location>
</feature>
<dbReference type="Gene3D" id="3.40.50.720">
    <property type="entry name" value="NAD(P)-binding Rossmann-like Domain"/>
    <property type="match status" value="1"/>
</dbReference>
<gene>
    <name evidence="3" type="ORF">GCM10011589_08350</name>
</gene>
<comment type="caution">
    <text evidence="3">The sequence shown here is derived from an EMBL/GenBank/DDBJ whole genome shotgun (WGS) entry which is preliminary data.</text>
</comment>
<evidence type="ECO:0000313" key="4">
    <source>
        <dbReference type="Proteomes" id="UP000648663"/>
    </source>
</evidence>
<name>A0ABQ2FU44_9ACTN</name>
<dbReference type="EMBL" id="BMMI01000001">
    <property type="protein sequence ID" value="GGL54651.1"/>
    <property type="molecule type" value="Genomic_DNA"/>
</dbReference>
<dbReference type="InterPro" id="IPR036291">
    <property type="entry name" value="NAD(P)-bd_dom_sf"/>
</dbReference>
<feature type="domain" description="NAD-dependent epimerase/dehydratase" evidence="2">
    <location>
        <begin position="18"/>
        <end position="216"/>
    </location>
</feature>
<dbReference type="Pfam" id="PF01370">
    <property type="entry name" value="Epimerase"/>
    <property type="match status" value="1"/>
</dbReference>
<reference evidence="4" key="1">
    <citation type="journal article" date="2019" name="Int. J. Syst. Evol. Microbiol.">
        <title>The Global Catalogue of Microorganisms (GCM) 10K type strain sequencing project: providing services to taxonomists for standard genome sequencing and annotation.</title>
        <authorList>
            <consortium name="The Broad Institute Genomics Platform"/>
            <consortium name="The Broad Institute Genome Sequencing Center for Infectious Disease"/>
            <person name="Wu L."/>
            <person name="Ma J."/>
        </authorList>
    </citation>
    <scope>NUCLEOTIDE SEQUENCE [LARGE SCALE GENOMIC DNA]</scope>
    <source>
        <strain evidence="4">CGMCC 4.5581</strain>
    </source>
</reference>
<dbReference type="SUPFAM" id="SSF51735">
    <property type="entry name" value="NAD(P)-binding Rossmann-fold domains"/>
    <property type="match status" value="1"/>
</dbReference>
<feature type="compositionally biased region" description="Low complexity" evidence="1">
    <location>
        <begin position="319"/>
        <end position="337"/>
    </location>
</feature>
<evidence type="ECO:0000256" key="1">
    <source>
        <dbReference type="SAM" id="MobiDB-lite"/>
    </source>
</evidence>
<protein>
    <submittedName>
        <fullName evidence="3">NAD-dependent epimerase</fullName>
    </submittedName>
</protein>
<dbReference type="Proteomes" id="UP000648663">
    <property type="component" value="Unassembled WGS sequence"/>
</dbReference>
<evidence type="ECO:0000259" key="2">
    <source>
        <dbReference type="Pfam" id="PF01370"/>
    </source>
</evidence>
<keyword evidence="4" id="KW-1185">Reference proteome</keyword>
<accession>A0ABQ2FU44</accession>
<proteinExistence type="predicted"/>